<keyword evidence="2 8" id="KW-0813">Transport</keyword>
<organism evidence="11 12">
    <name type="scientific">Littorina saxatilis</name>
    <dbReference type="NCBI Taxonomy" id="31220"/>
    <lineage>
        <taxon>Eukaryota</taxon>
        <taxon>Metazoa</taxon>
        <taxon>Spiralia</taxon>
        <taxon>Lophotrochozoa</taxon>
        <taxon>Mollusca</taxon>
        <taxon>Gastropoda</taxon>
        <taxon>Caenogastropoda</taxon>
        <taxon>Littorinimorpha</taxon>
        <taxon>Littorinoidea</taxon>
        <taxon>Littorinidae</taxon>
        <taxon>Littorina</taxon>
    </lineage>
</organism>
<evidence type="ECO:0000256" key="10">
    <source>
        <dbReference type="SAM" id="Phobius"/>
    </source>
</evidence>
<evidence type="ECO:0000256" key="8">
    <source>
        <dbReference type="RuleBase" id="RU003732"/>
    </source>
</evidence>
<feature type="transmembrane region" description="Helical" evidence="10">
    <location>
        <begin position="573"/>
        <end position="595"/>
    </location>
</feature>
<keyword evidence="6" id="KW-0479">Metal-binding</keyword>
<protein>
    <recommendedName>
        <fullName evidence="8">Transporter</fullName>
    </recommendedName>
</protein>
<feature type="binding site" evidence="6">
    <location>
        <position position="427"/>
    </location>
    <ligand>
        <name>Na(+)</name>
        <dbReference type="ChEBI" id="CHEBI:29101"/>
        <label>1</label>
    </ligand>
</feature>
<keyword evidence="6" id="KW-0915">Sodium</keyword>
<keyword evidence="7" id="KW-1015">Disulfide bond</keyword>
<name>A0AAN9B089_9CAEN</name>
<comment type="caution">
    <text evidence="11">The sequence shown here is derived from an EMBL/GenBank/DDBJ whole genome shotgun (WGS) entry which is preliminary data.</text>
</comment>
<feature type="binding site" evidence="6">
    <location>
        <position position="326"/>
    </location>
    <ligand>
        <name>Na(+)</name>
        <dbReference type="ChEBI" id="CHEBI:29101"/>
        <label>1</label>
    </ligand>
</feature>
<evidence type="ECO:0000256" key="1">
    <source>
        <dbReference type="ARBA" id="ARBA00004141"/>
    </source>
</evidence>
<dbReference type="CDD" id="cd11496">
    <property type="entry name" value="SLC6sbd-TauT-like"/>
    <property type="match status" value="1"/>
</dbReference>
<feature type="transmembrane region" description="Helical" evidence="10">
    <location>
        <begin position="492"/>
        <end position="510"/>
    </location>
</feature>
<evidence type="ECO:0000256" key="5">
    <source>
        <dbReference type="ARBA" id="ARBA00023136"/>
    </source>
</evidence>
<dbReference type="PROSITE" id="PS00754">
    <property type="entry name" value="NA_NEUROTRAN_SYMP_2"/>
    <property type="match status" value="1"/>
</dbReference>
<evidence type="ECO:0000256" key="7">
    <source>
        <dbReference type="PIRSR" id="PIRSR600175-2"/>
    </source>
</evidence>
<feature type="binding site" evidence="6">
    <location>
        <position position="426"/>
    </location>
    <ligand>
        <name>Na(+)</name>
        <dbReference type="ChEBI" id="CHEBI:29101"/>
        <label>1</label>
    </ligand>
</feature>
<feature type="transmembrane region" description="Helical" evidence="10">
    <location>
        <begin position="130"/>
        <end position="157"/>
    </location>
</feature>
<comment type="subcellular location">
    <subcellularLocation>
        <location evidence="1">Membrane</location>
        <topology evidence="1">Multi-pass membrane protein</topology>
    </subcellularLocation>
</comment>
<feature type="transmembrane region" description="Helical" evidence="10">
    <location>
        <begin position="323"/>
        <end position="340"/>
    </location>
</feature>
<dbReference type="EMBL" id="JBAMIC010000013">
    <property type="protein sequence ID" value="KAK7096791.1"/>
    <property type="molecule type" value="Genomic_DNA"/>
</dbReference>
<dbReference type="PRINTS" id="PR00176">
    <property type="entry name" value="NANEUSMPORT"/>
</dbReference>
<accession>A0AAN9B089</accession>
<dbReference type="PANTHER" id="PTHR11616:SF325">
    <property type="entry name" value="TRANSPORTER"/>
    <property type="match status" value="1"/>
</dbReference>
<comment type="similarity">
    <text evidence="8">Belongs to the sodium:neurotransmitter symporter (SNF) (TC 2.A.22) family.</text>
</comment>
<dbReference type="PROSITE" id="PS50267">
    <property type="entry name" value="NA_NEUROTRAN_SYMP_3"/>
    <property type="match status" value="1"/>
</dbReference>
<feature type="binding site" evidence="6">
    <location>
        <position position="358"/>
    </location>
    <ligand>
        <name>Na(+)</name>
        <dbReference type="ChEBI" id="CHEBI:29101"/>
        <label>1</label>
    </ligand>
</feature>
<feature type="transmembrane region" description="Helical" evidence="10">
    <location>
        <begin position="241"/>
        <end position="260"/>
    </location>
</feature>
<evidence type="ECO:0000256" key="2">
    <source>
        <dbReference type="ARBA" id="ARBA00022448"/>
    </source>
</evidence>
<evidence type="ECO:0000313" key="12">
    <source>
        <dbReference type="Proteomes" id="UP001374579"/>
    </source>
</evidence>
<feature type="transmembrane region" description="Helical" evidence="10">
    <location>
        <begin position="411"/>
        <end position="436"/>
    </location>
</feature>
<proteinExistence type="inferred from homology"/>
<dbReference type="Pfam" id="PF00209">
    <property type="entry name" value="SNF"/>
    <property type="match status" value="1"/>
</dbReference>
<dbReference type="GO" id="GO:0005332">
    <property type="term" value="F:gamma-aminobutyric acid:sodium:chloride symporter activity"/>
    <property type="evidence" value="ECO:0007669"/>
    <property type="project" value="TreeGrafter"/>
</dbReference>
<evidence type="ECO:0000256" key="3">
    <source>
        <dbReference type="ARBA" id="ARBA00022692"/>
    </source>
</evidence>
<dbReference type="GO" id="GO:0005886">
    <property type="term" value="C:plasma membrane"/>
    <property type="evidence" value="ECO:0007669"/>
    <property type="project" value="TreeGrafter"/>
</dbReference>
<feature type="transmembrane region" description="Helical" evidence="10">
    <location>
        <begin position="531"/>
        <end position="553"/>
    </location>
</feature>
<feature type="transmembrane region" description="Helical" evidence="10">
    <location>
        <begin position="352"/>
        <end position="376"/>
    </location>
</feature>
<feature type="binding site" evidence="6">
    <location>
        <position position="423"/>
    </location>
    <ligand>
        <name>Na(+)</name>
        <dbReference type="ChEBI" id="CHEBI:29101"/>
        <label>1</label>
    </ligand>
</feature>
<keyword evidence="5 10" id="KW-0472">Membrane</keyword>
<feature type="transmembrane region" description="Helical" evidence="10">
    <location>
        <begin position="456"/>
        <end position="480"/>
    </location>
</feature>
<feature type="transmembrane region" description="Helical" evidence="10">
    <location>
        <begin position="280"/>
        <end position="303"/>
    </location>
</feature>
<dbReference type="PROSITE" id="PS00610">
    <property type="entry name" value="NA_NEUROTRAN_SYMP_1"/>
    <property type="match status" value="1"/>
</dbReference>
<dbReference type="AlphaFoldDB" id="A0AAN9B089"/>
<keyword evidence="3 8" id="KW-0812">Transmembrane</keyword>
<feature type="transmembrane region" description="Helical" evidence="10">
    <location>
        <begin position="58"/>
        <end position="76"/>
    </location>
</feature>
<dbReference type="PANTHER" id="PTHR11616">
    <property type="entry name" value="SODIUM/CHLORIDE DEPENDENT TRANSPORTER"/>
    <property type="match status" value="1"/>
</dbReference>
<evidence type="ECO:0000256" key="6">
    <source>
        <dbReference type="PIRSR" id="PIRSR600175-1"/>
    </source>
</evidence>
<evidence type="ECO:0000313" key="11">
    <source>
        <dbReference type="EMBL" id="KAK7096791.1"/>
    </source>
</evidence>
<feature type="binding site" evidence="6">
    <location>
        <position position="64"/>
    </location>
    <ligand>
        <name>Na(+)</name>
        <dbReference type="ChEBI" id="CHEBI:29101"/>
        <label>1</label>
    </ligand>
</feature>
<reference evidence="11 12" key="1">
    <citation type="submission" date="2024-02" db="EMBL/GenBank/DDBJ databases">
        <title>Chromosome-scale genome assembly of the rough periwinkle Littorina saxatilis.</title>
        <authorList>
            <person name="De Jode A."/>
            <person name="Faria R."/>
            <person name="Formenti G."/>
            <person name="Sims Y."/>
            <person name="Smith T.P."/>
            <person name="Tracey A."/>
            <person name="Wood J.M.D."/>
            <person name="Zagrodzka Z.B."/>
            <person name="Johannesson K."/>
            <person name="Butlin R.K."/>
            <person name="Leder E.H."/>
        </authorList>
    </citation>
    <scope>NUCLEOTIDE SEQUENCE [LARGE SCALE GENOMIC DNA]</scope>
    <source>
        <strain evidence="11">Snail1</strain>
        <tissue evidence="11">Muscle</tissue>
    </source>
</reference>
<keyword evidence="12" id="KW-1185">Reference proteome</keyword>
<dbReference type="GO" id="GO:0046872">
    <property type="term" value="F:metal ion binding"/>
    <property type="evidence" value="ECO:0007669"/>
    <property type="project" value="UniProtKB-KW"/>
</dbReference>
<dbReference type="InterPro" id="IPR037272">
    <property type="entry name" value="SNS_sf"/>
</dbReference>
<dbReference type="Proteomes" id="UP001374579">
    <property type="component" value="Unassembled WGS sequence"/>
</dbReference>
<keyword evidence="8" id="KW-0769">Symport</keyword>
<feature type="transmembrane region" description="Helical" evidence="10">
    <location>
        <begin position="88"/>
        <end position="109"/>
    </location>
</feature>
<keyword evidence="4 10" id="KW-1133">Transmembrane helix</keyword>
<evidence type="ECO:0000256" key="4">
    <source>
        <dbReference type="ARBA" id="ARBA00022989"/>
    </source>
</evidence>
<feature type="region of interest" description="Disordered" evidence="9">
    <location>
        <begin position="22"/>
        <end position="44"/>
    </location>
</feature>
<feature type="binding site" evidence="6">
    <location>
        <position position="67"/>
    </location>
    <ligand>
        <name>Na(+)</name>
        <dbReference type="ChEBI" id="CHEBI:29101"/>
        <label>1</label>
    </ligand>
</feature>
<feature type="disulfide bond" evidence="7">
    <location>
        <begin position="169"/>
        <end position="178"/>
    </location>
</feature>
<gene>
    <name evidence="11" type="ORF">V1264_003855</name>
</gene>
<dbReference type="InterPro" id="IPR000175">
    <property type="entry name" value="Na/ntran_symport"/>
</dbReference>
<sequence>MSTNLDSASAFAAEGVLQNGVNPGWRVNADPPSTDETASTESPKLLPKREQWSRKVDFLFACVGFSVGLGNVWRFPFLCYRNGGGAFLIPYLVAVVLGGIPMFFLEVTVGQFMSEGGIGPWKIAPILQGIGYASTIIVFLLNCEYNIILSWTLYYIFSSFTSVLPWSNCNNSWNTPNCTTFDSKSPTNKSEVNETMAANVSATGLAANVTANLSGIMDPVTEFWERKVLALSSGVGEPGPIKWDLALCLLLAWIIVYFCIWKGIKSSGKVMYFTATSPYVLMFVLLIRGVTLEGATTGLHYYLVPDWSRLLDAQVWVDAGTQVFFSYSISLGTLTALGSYNKFNHNSFRDTFFFAIINTLTSLLAGLVIFSILGFMSVRQGVDIAHVAESGPGLAFVAYPTAVSQLPVAPLWSITFFCMVILLGLDSQFVGVEGFVTSVVDLYPRVLRRGRYRREVFIAGVCVISYFIGLSMVTEGGMYVFQLFDYYSGSRIVLVVAFFECITIAYVYGIDRFYDNLEMMFGFRIGPAMKICWCLLTPIYTLVIFVLGCISYSDLTYQRKLVTYQYPKWGIAVGWLLAAMSVVFIPIIFLVRYFSTTGTLSERIRYLTMPRLRRHQVRPTEDMDTVILEEEVHYHDLEAKLEGGRDSLLFEAHFSPEKTPQSTNDALLSENHALQDMEKKDLQNTSMLTI</sequence>
<evidence type="ECO:0000256" key="9">
    <source>
        <dbReference type="SAM" id="MobiDB-lite"/>
    </source>
</evidence>
<feature type="binding site" evidence="6">
    <location>
        <position position="71"/>
    </location>
    <ligand>
        <name>Na(+)</name>
        <dbReference type="ChEBI" id="CHEBI:29101"/>
        <label>1</label>
    </ligand>
</feature>
<dbReference type="SUPFAM" id="SSF161070">
    <property type="entry name" value="SNF-like"/>
    <property type="match status" value="1"/>
</dbReference>